<dbReference type="OrthoDB" id="269124at2759"/>
<dbReference type="GO" id="GO:0042776">
    <property type="term" value="P:proton motive force-driven mitochondrial ATP synthesis"/>
    <property type="evidence" value="ECO:0007669"/>
    <property type="project" value="TreeGrafter"/>
</dbReference>
<dbReference type="Gene3D" id="1.10.1620.20">
    <property type="entry name" value="ATP synthase, F1 complex, epsilon subunit superfamily, mitochondrial"/>
    <property type="match status" value="1"/>
</dbReference>
<dbReference type="GO" id="GO:0045259">
    <property type="term" value="C:proton-transporting ATP synthase complex"/>
    <property type="evidence" value="ECO:0007669"/>
    <property type="project" value="InterPro"/>
</dbReference>
<dbReference type="InterPro" id="IPR006721">
    <property type="entry name" value="ATP_synth_F1_esu_mt"/>
</dbReference>
<dbReference type="PANTHER" id="PTHR12448">
    <property type="entry name" value="ATP SYNTHASE EPSILON CHAIN, MITOCHONDRIAL"/>
    <property type="match status" value="1"/>
</dbReference>
<protein>
    <submittedName>
        <fullName evidence="2">Mitochondrial ATP synthase epsilon chain domain-containing protein</fullName>
    </submittedName>
</protein>
<accession>A0A137P5M1</accession>
<dbReference type="Proteomes" id="UP000070444">
    <property type="component" value="Unassembled WGS sequence"/>
</dbReference>
<dbReference type="CDD" id="cd12153">
    <property type="entry name" value="F1-ATPase_epsilon"/>
    <property type="match status" value="1"/>
</dbReference>
<dbReference type="PANTHER" id="PTHR12448:SF0">
    <property type="entry name" value="ATP SYNTHASE SUBUNIT EPSILON, MITOCHONDRIAL"/>
    <property type="match status" value="1"/>
</dbReference>
<dbReference type="Pfam" id="PF04627">
    <property type="entry name" value="ATP-synt_Eps"/>
    <property type="match status" value="1"/>
</dbReference>
<dbReference type="GO" id="GO:0046933">
    <property type="term" value="F:proton-transporting ATP synthase activity, rotational mechanism"/>
    <property type="evidence" value="ECO:0007669"/>
    <property type="project" value="InterPro"/>
</dbReference>
<name>A0A137P5M1_CONC2</name>
<dbReference type="EMBL" id="KQ964506">
    <property type="protein sequence ID" value="KXN70306.1"/>
    <property type="molecule type" value="Genomic_DNA"/>
</dbReference>
<dbReference type="STRING" id="796925.A0A137P5M1"/>
<sequence>MAFAWKSAGISYLKYSQICARVVRDSLKADKKAAAQVRNVQDIKFAKWQGGKAGESAYIVPPKTEA</sequence>
<dbReference type="InterPro" id="IPR036742">
    <property type="entry name" value="ATP_synth_F1_esu_sf_mt"/>
</dbReference>
<evidence type="ECO:0000256" key="1">
    <source>
        <dbReference type="ARBA" id="ARBA00009502"/>
    </source>
</evidence>
<proteinExistence type="inferred from homology"/>
<evidence type="ECO:0000313" key="3">
    <source>
        <dbReference type="Proteomes" id="UP000070444"/>
    </source>
</evidence>
<evidence type="ECO:0000313" key="2">
    <source>
        <dbReference type="EMBL" id="KXN70306.1"/>
    </source>
</evidence>
<dbReference type="OMA" id="NKYTQIA"/>
<gene>
    <name evidence="2" type="ORF">CONCODRAFT_17734</name>
</gene>
<dbReference type="AlphaFoldDB" id="A0A137P5M1"/>
<comment type="similarity">
    <text evidence="1">Belongs to the eukaryotic ATPase epsilon family.</text>
</comment>
<dbReference type="GO" id="GO:0005743">
    <property type="term" value="C:mitochondrial inner membrane"/>
    <property type="evidence" value="ECO:0007669"/>
    <property type="project" value="InterPro"/>
</dbReference>
<organism evidence="2 3">
    <name type="scientific">Conidiobolus coronatus (strain ATCC 28846 / CBS 209.66 / NRRL 28638)</name>
    <name type="common">Delacroixia coronata</name>
    <dbReference type="NCBI Taxonomy" id="796925"/>
    <lineage>
        <taxon>Eukaryota</taxon>
        <taxon>Fungi</taxon>
        <taxon>Fungi incertae sedis</taxon>
        <taxon>Zoopagomycota</taxon>
        <taxon>Entomophthoromycotina</taxon>
        <taxon>Entomophthoromycetes</taxon>
        <taxon>Entomophthorales</taxon>
        <taxon>Ancylistaceae</taxon>
        <taxon>Conidiobolus</taxon>
    </lineage>
</organism>
<dbReference type="SUPFAM" id="SSF48690">
    <property type="entry name" value="Epsilon subunit of mitochondrial F1F0-ATP synthase"/>
    <property type="match status" value="1"/>
</dbReference>
<reference evidence="2 3" key="1">
    <citation type="journal article" date="2015" name="Genome Biol. Evol.">
        <title>Phylogenomic analyses indicate that early fungi evolved digesting cell walls of algal ancestors of land plants.</title>
        <authorList>
            <person name="Chang Y."/>
            <person name="Wang S."/>
            <person name="Sekimoto S."/>
            <person name="Aerts A.L."/>
            <person name="Choi C."/>
            <person name="Clum A."/>
            <person name="LaButti K.M."/>
            <person name="Lindquist E.A."/>
            <person name="Yee Ngan C."/>
            <person name="Ohm R.A."/>
            <person name="Salamov A.A."/>
            <person name="Grigoriev I.V."/>
            <person name="Spatafora J.W."/>
            <person name="Berbee M.L."/>
        </authorList>
    </citation>
    <scope>NUCLEOTIDE SEQUENCE [LARGE SCALE GENOMIC DNA]</scope>
    <source>
        <strain evidence="2 3">NRRL 28638</strain>
    </source>
</reference>
<keyword evidence="3" id="KW-1185">Reference proteome</keyword>